<keyword evidence="14" id="KW-1185">Reference proteome</keyword>
<dbReference type="InterPro" id="IPR026872">
    <property type="entry name" value="FTB"/>
</dbReference>
<dbReference type="Pfam" id="PF00432">
    <property type="entry name" value="Prenyltrans"/>
    <property type="match status" value="1"/>
</dbReference>
<dbReference type="InterPro" id="IPR045089">
    <property type="entry name" value="PGGT1B-like"/>
</dbReference>
<evidence type="ECO:0000256" key="9">
    <source>
        <dbReference type="ARBA" id="ARBA00022833"/>
    </source>
</evidence>
<dbReference type="GO" id="GO:0004660">
    <property type="term" value="F:protein farnesyltransferase activity"/>
    <property type="evidence" value="ECO:0007669"/>
    <property type="project" value="UniProtKB-EC"/>
</dbReference>
<accession>A0A6V8HIX0</accession>
<dbReference type="GO" id="GO:0046872">
    <property type="term" value="F:metal ion binding"/>
    <property type="evidence" value="ECO:0007669"/>
    <property type="project" value="UniProtKB-KW"/>
</dbReference>
<comment type="similarity">
    <text evidence="2">Belongs to the protein prenyltransferase subunit beta family.</text>
</comment>
<dbReference type="EMBL" id="DF933838">
    <property type="protein sequence ID" value="GAM41771.1"/>
    <property type="molecule type" value="Genomic_DNA"/>
</dbReference>
<dbReference type="Proteomes" id="UP000053095">
    <property type="component" value="Unassembled WGS sequence"/>
</dbReference>
<keyword evidence="9" id="KW-0862">Zinc</keyword>
<evidence type="ECO:0000256" key="4">
    <source>
        <dbReference type="ARBA" id="ARBA00015798"/>
    </source>
</evidence>
<reference evidence="14" key="1">
    <citation type="journal article" date="2015" name="Genome Announc.">
        <title>Draft genome sequence of Talaromyces cellulolyticus strain Y-94, a source of lignocellulosic biomass-degrading enzymes.</title>
        <authorList>
            <person name="Fujii T."/>
            <person name="Koike H."/>
            <person name="Sawayama S."/>
            <person name="Yano S."/>
            <person name="Inoue H."/>
        </authorList>
    </citation>
    <scope>NUCLEOTIDE SEQUENCE [LARGE SCALE GENOMIC DNA]</scope>
    <source>
        <strain evidence="14">Y-94</strain>
    </source>
</reference>
<evidence type="ECO:0000256" key="6">
    <source>
        <dbReference type="ARBA" id="ARBA00022679"/>
    </source>
</evidence>
<evidence type="ECO:0000313" key="14">
    <source>
        <dbReference type="Proteomes" id="UP000053095"/>
    </source>
</evidence>
<dbReference type="InterPro" id="IPR008930">
    <property type="entry name" value="Terpenoid_cyclase/PrenylTrfase"/>
</dbReference>
<evidence type="ECO:0000256" key="11">
    <source>
        <dbReference type="ARBA" id="ARBA00032909"/>
    </source>
</evidence>
<proteinExistence type="inferred from homology"/>
<dbReference type="FunFam" id="1.50.10.20:FF:000014">
    <property type="entry name" value="Protein farnesyltransferase subunit beta"/>
    <property type="match status" value="1"/>
</dbReference>
<sequence>MSTSPSIPSLFTTIPTIQDSLQTKTSADQDETVTKCLPFLTGRDGTLRSNLNEFGLSHLMKDKHIEYLYDSLEDYPEGFVAMDSSRPWMSYWALAGLTLLGEDVSKYRERVVATFTAAQNPTGGFGGGHGQMSHLASTFPAVLSLALVGGEEAYKVVDRRAMWSWLGQLKQPDGGFQLVIDGEEDVRGAYCAMVTISLLNLPLELPPEAEARKYGLRTFLDGLPEYLSRCEFEKYAITTDAEEVAGQTYEGGLSGKPGAAEAHGAYAFCVLACLCIMGQPKDMITRYMDIPLLISWLSARQYAPEGGFSGRTNKLVDGCYSHWVGDCWPLVQSALNGPYGDGDAVPEMPQYLFSREGLARYIMNCCQNKNGGLRDKPAKLRLVMAASQPYHRAVAVEDVDTRWPYRAGYPRLLRPRVQSRPIKNKAEIPISEANFEKLKQRINEITEAYGITHLDTPEMVYRAHASPVSDRQQIRIVVHCVYDKDLSHSKTWAKAVTEIYQEANMSCEQGIEIGVELFDFNYMGTSRFVPGPSEKSRELSTNWNKGQNYHQKILQLFENRPHMWQAMMPIGVRAKGKRVEDHRMVIYFDALNAEDDAWDDLEEAMRSILPEDVGIEILQNTGSLFCNDKLASLQNVSKPKFSADNYIRPPRPGCEISIEQDNSSSGTMGGYIITEAKDTGRKTTFGVTNAHIVLGKHQDATYDAQASDSIVMQSPGEETRRRNENVLCTSVTGLEGQILKQTEIIAAVQGSDPALAQRLDKHVRLIQPTVLELKDSLQLTERDATIGPVQVAKFGYSHYETPSLASSDSKHTKLMMDLALIRMDCLSGEHPRDIFLKVNGEDPQILDDMTYNSWEVDSLGNSLDAEEHIVVVAKVSRRGIYTMGHVTEFKAEIEFPIDLKNGVKVLRKRSAWVVSTPFMDDQDGKNHRTRPGDSGSLIIAANGWELDGYDTKVTMPNTLNVCAWKPFVVGLLFGSTDNGDVTYFIPFDAVKSEIESLTGEEMVWPPKRSSCIQRWEEGYDDDEL</sequence>
<keyword evidence="5" id="KW-0637">Prenyltransferase</keyword>
<evidence type="ECO:0000256" key="3">
    <source>
        <dbReference type="ARBA" id="ARBA00012702"/>
    </source>
</evidence>
<comment type="cofactor">
    <cofactor evidence="1">
        <name>Zn(2+)</name>
        <dbReference type="ChEBI" id="CHEBI:29105"/>
    </cofactor>
</comment>
<dbReference type="PANTHER" id="PTHR11774">
    <property type="entry name" value="GERANYLGERANYL TRANSFERASE TYPE BETA SUBUNIT"/>
    <property type="match status" value="1"/>
</dbReference>
<evidence type="ECO:0000256" key="2">
    <source>
        <dbReference type="ARBA" id="ARBA00010497"/>
    </source>
</evidence>
<keyword evidence="8" id="KW-0677">Repeat</keyword>
<dbReference type="Gene3D" id="1.50.10.20">
    <property type="match status" value="1"/>
</dbReference>
<dbReference type="EC" id="2.5.1.58" evidence="3"/>
<gene>
    <name evidence="13" type="ORF">TCE0_042r15145</name>
</gene>
<dbReference type="CDD" id="cd02893">
    <property type="entry name" value="FTase"/>
    <property type="match status" value="1"/>
</dbReference>
<evidence type="ECO:0000259" key="12">
    <source>
        <dbReference type="Pfam" id="PF00432"/>
    </source>
</evidence>
<evidence type="ECO:0000256" key="5">
    <source>
        <dbReference type="ARBA" id="ARBA00022602"/>
    </source>
</evidence>
<evidence type="ECO:0000256" key="10">
    <source>
        <dbReference type="ARBA" id="ARBA00030182"/>
    </source>
</evidence>
<keyword evidence="7" id="KW-0479">Metal-binding</keyword>
<feature type="domain" description="Prenyltransferase alpha-alpha toroid" evidence="12">
    <location>
        <begin position="59"/>
        <end position="379"/>
    </location>
</feature>
<evidence type="ECO:0000256" key="8">
    <source>
        <dbReference type="ARBA" id="ARBA00022737"/>
    </source>
</evidence>
<evidence type="ECO:0000256" key="7">
    <source>
        <dbReference type="ARBA" id="ARBA00022723"/>
    </source>
</evidence>
<dbReference type="SUPFAM" id="SSF48239">
    <property type="entry name" value="Terpenoid cyclases/Protein prenyltransferases"/>
    <property type="match status" value="1"/>
</dbReference>
<dbReference type="InterPro" id="IPR001330">
    <property type="entry name" value="Prenyltrans"/>
</dbReference>
<organism evidence="13 14">
    <name type="scientific">Talaromyces pinophilus</name>
    <name type="common">Penicillium pinophilum</name>
    <dbReference type="NCBI Taxonomy" id="128442"/>
    <lineage>
        <taxon>Eukaryota</taxon>
        <taxon>Fungi</taxon>
        <taxon>Dikarya</taxon>
        <taxon>Ascomycota</taxon>
        <taxon>Pezizomycotina</taxon>
        <taxon>Eurotiomycetes</taxon>
        <taxon>Eurotiomycetidae</taxon>
        <taxon>Eurotiales</taxon>
        <taxon>Trichocomaceae</taxon>
        <taxon>Talaromyces</taxon>
        <taxon>Talaromyces sect. Talaromyces</taxon>
    </lineage>
</organism>
<dbReference type="PANTHER" id="PTHR11774:SF6">
    <property type="entry name" value="PROTEIN FARNESYLTRANSFERASE SUBUNIT BETA"/>
    <property type="match status" value="1"/>
</dbReference>
<name>A0A6V8HIX0_TALPI</name>
<dbReference type="GO" id="GO:0005965">
    <property type="term" value="C:protein farnesyltransferase complex"/>
    <property type="evidence" value="ECO:0007669"/>
    <property type="project" value="InterPro"/>
</dbReference>
<evidence type="ECO:0000256" key="1">
    <source>
        <dbReference type="ARBA" id="ARBA00001947"/>
    </source>
</evidence>
<protein>
    <recommendedName>
        <fullName evidence="4">Protein farnesyltransferase subunit beta</fullName>
        <ecNumber evidence="3">2.5.1.58</ecNumber>
    </recommendedName>
    <alternativeName>
        <fullName evidence="10">CAAX farnesyltransferase subunit beta</fullName>
    </alternativeName>
    <alternativeName>
        <fullName evidence="11">Ras proteins prenyltransferase subunit beta</fullName>
    </alternativeName>
</protein>
<keyword evidence="6" id="KW-0808">Transferase</keyword>
<dbReference type="AlphaFoldDB" id="A0A6V8HIX0"/>
<comment type="caution">
    <text evidence="13">The sequence shown here is derived from an EMBL/GenBank/DDBJ whole genome shotgun (WGS) entry which is preliminary data.</text>
</comment>
<evidence type="ECO:0000313" key="13">
    <source>
        <dbReference type="EMBL" id="GAM41771.1"/>
    </source>
</evidence>